<dbReference type="SUPFAM" id="SSF56176">
    <property type="entry name" value="FAD-binding/transporter-associated domain-like"/>
    <property type="match status" value="1"/>
</dbReference>
<dbReference type="InterPro" id="IPR002346">
    <property type="entry name" value="Mopterin_DH_FAD-bd"/>
</dbReference>
<feature type="domain" description="2Fe-2S ferredoxin-type" evidence="6">
    <location>
        <begin position="1"/>
        <end position="83"/>
    </location>
</feature>
<dbReference type="Gene3D" id="3.30.390.50">
    <property type="entry name" value="CO dehydrogenase flavoprotein, C-terminal domain"/>
    <property type="match status" value="1"/>
</dbReference>
<dbReference type="Pfam" id="PF01799">
    <property type="entry name" value="Fer2_2"/>
    <property type="match status" value="1"/>
</dbReference>
<dbReference type="PROSITE" id="PS51085">
    <property type="entry name" value="2FE2S_FER_2"/>
    <property type="match status" value="1"/>
</dbReference>
<evidence type="ECO:0000313" key="8">
    <source>
        <dbReference type="EMBL" id="RIH83702.1"/>
    </source>
</evidence>
<dbReference type="Gene3D" id="3.30.465.10">
    <property type="match status" value="1"/>
</dbReference>
<dbReference type="Gene3D" id="3.10.20.30">
    <property type="match status" value="1"/>
</dbReference>
<dbReference type="InterPro" id="IPR005107">
    <property type="entry name" value="CO_DH_flav_C"/>
</dbReference>
<proteinExistence type="predicted"/>
<dbReference type="InterPro" id="IPR016169">
    <property type="entry name" value="FAD-bd_PCMH_sub2"/>
</dbReference>
<sequence>MEFVLNGRRVQVEKLAPQTTLLDYLRASGLTGSKEGCAEGECGACTVVLVREGPAGTEYRGVNSCLLFLPMLAGQEVYTVEGLAQDGKLAEVQAAMVQHGGSQCGYCTPGFVMSLFAEQYRPDRGPEFDLHALSGNLCRCTGYRPIKDAALSLGPAPEDSFKARLREPAPVLGPAVYESEQGRFVRPGSLEECLTFLALHPEAKLVAGGTDAVVESNLQYRRWELLVGLEAIPELKVFEEHEDMLEIGAGLSLGELERRWKGAPQIVREWFPLFASPLIRNSATLGGNLGTASPIGDSPPMLLALDAAVRIAGKEGERVVPLAEFFKGYRQTALGKGEVIVSVLVPKPFPAHSRFFKVAKRRLDDISTVAAGFALELGGAGRVARVRLAYGGVAATPVRLFAVEEALTGQPWSEASLRRAQGMIAEAIKPISDHRGSAEYRLRMAQKLLEKFYYETASAEGVKG</sequence>
<dbReference type="Proteomes" id="UP000265341">
    <property type="component" value="Unassembled WGS sequence"/>
</dbReference>
<dbReference type="InterPro" id="IPR012675">
    <property type="entry name" value="Beta-grasp_dom_sf"/>
</dbReference>
<keyword evidence="3" id="KW-0274">FAD</keyword>
<dbReference type="OrthoDB" id="9789842at2"/>
<dbReference type="InterPro" id="IPR001041">
    <property type="entry name" value="2Fe-2S_ferredoxin-type"/>
</dbReference>
<dbReference type="GO" id="GO:0071949">
    <property type="term" value="F:FAD binding"/>
    <property type="evidence" value="ECO:0007669"/>
    <property type="project" value="InterPro"/>
</dbReference>
<dbReference type="SUPFAM" id="SSF55447">
    <property type="entry name" value="CO dehydrogenase flavoprotein C-terminal domain-like"/>
    <property type="match status" value="1"/>
</dbReference>
<dbReference type="RefSeq" id="WP_119279541.1">
    <property type="nucleotide sequence ID" value="NZ_QWLA01000071.1"/>
</dbReference>
<dbReference type="InterPro" id="IPR036683">
    <property type="entry name" value="CO_DH_flav_C_dom_sf"/>
</dbReference>
<keyword evidence="5" id="KW-0408">Iron</keyword>
<dbReference type="Gene3D" id="3.30.43.10">
    <property type="entry name" value="Uridine Diphospho-n-acetylenolpyruvylglucosamine Reductase, domain 2"/>
    <property type="match status" value="1"/>
</dbReference>
<organism evidence="8 9">
    <name type="scientific">Calidithermus roseus</name>
    <dbReference type="NCBI Taxonomy" id="1644118"/>
    <lineage>
        <taxon>Bacteria</taxon>
        <taxon>Thermotogati</taxon>
        <taxon>Deinococcota</taxon>
        <taxon>Deinococci</taxon>
        <taxon>Thermales</taxon>
        <taxon>Thermaceae</taxon>
        <taxon>Calidithermus</taxon>
    </lineage>
</organism>
<keyword evidence="2" id="KW-0479">Metal-binding</keyword>
<dbReference type="PANTHER" id="PTHR45444:SF3">
    <property type="entry name" value="XANTHINE DEHYDROGENASE"/>
    <property type="match status" value="1"/>
</dbReference>
<evidence type="ECO:0000256" key="2">
    <source>
        <dbReference type="ARBA" id="ARBA00022723"/>
    </source>
</evidence>
<evidence type="ECO:0000256" key="4">
    <source>
        <dbReference type="ARBA" id="ARBA00023002"/>
    </source>
</evidence>
<dbReference type="InterPro" id="IPR006058">
    <property type="entry name" value="2Fe2S_fd_BS"/>
</dbReference>
<keyword evidence="4 8" id="KW-0560">Oxidoreductase</keyword>
<dbReference type="SUPFAM" id="SSF54292">
    <property type="entry name" value="2Fe-2S ferredoxin-like"/>
    <property type="match status" value="1"/>
</dbReference>
<protein>
    <submittedName>
        <fullName evidence="8">Nicotinate dehydrogenase FAD-subunit</fullName>
        <ecNumber evidence="8">1.17.1.5</ecNumber>
    </submittedName>
</protein>
<dbReference type="PANTHER" id="PTHR45444">
    <property type="entry name" value="XANTHINE DEHYDROGENASE"/>
    <property type="match status" value="1"/>
</dbReference>
<evidence type="ECO:0000256" key="5">
    <source>
        <dbReference type="ARBA" id="ARBA00023004"/>
    </source>
</evidence>
<keyword evidence="9" id="KW-1185">Reference proteome</keyword>
<dbReference type="InterPro" id="IPR002888">
    <property type="entry name" value="2Fe-2S-bd"/>
</dbReference>
<feature type="domain" description="FAD-binding PCMH-type" evidence="7">
    <location>
        <begin position="177"/>
        <end position="350"/>
    </location>
</feature>
<dbReference type="Gene3D" id="1.10.150.120">
    <property type="entry name" value="[2Fe-2S]-binding domain"/>
    <property type="match status" value="1"/>
</dbReference>
<evidence type="ECO:0000256" key="3">
    <source>
        <dbReference type="ARBA" id="ARBA00022827"/>
    </source>
</evidence>
<dbReference type="SUPFAM" id="SSF47741">
    <property type="entry name" value="CO dehydrogenase ISP C-domain like"/>
    <property type="match status" value="1"/>
</dbReference>
<gene>
    <name evidence="8" type="primary">ndhF</name>
    <name evidence="8" type="ORF">Mrose_02928</name>
</gene>
<dbReference type="GO" id="GO:0050138">
    <property type="term" value="F:nicotinate dehydrogenase activity"/>
    <property type="evidence" value="ECO:0007669"/>
    <property type="project" value="UniProtKB-EC"/>
</dbReference>
<comment type="caution">
    <text evidence="8">The sequence shown here is derived from an EMBL/GenBank/DDBJ whole genome shotgun (WGS) entry which is preliminary data.</text>
</comment>
<reference evidence="8 9" key="1">
    <citation type="submission" date="2018-08" db="EMBL/GenBank/DDBJ databases">
        <title>Meiothermus roseus NBRC 110900 genome sequencing project.</title>
        <authorList>
            <person name="Da Costa M.S."/>
            <person name="Albuquerque L."/>
            <person name="Raposo P."/>
            <person name="Froufe H.J.C."/>
            <person name="Barroso C.S."/>
            <person name="Egas C."/>
        </authorList>
    </citation>
    <scope>NUCLEOTIDE SEQUENCE [LARGE SCALE GENOMIC DNA]</scope>
    <source>
        <strain evidence="8 9">NBRC 110900</strain>
    </source>
</reference>
<dbReference type="Pfam" id="PF00111">
    <property type="entry name" value="Fer2"/>
    <property type="match status" value="1"/>
</dbReference>
<dbReference type="Pfam" id="PF00941">
    <property type="entry name" value="FAD_binding_5"/>
    <property type="match status" value="1"/>
</dbReference>
<name>A0A399EML5_9DEIN</name>
<evidence type="ECO:0000259" key="6">
    <source>
        <dbReference type="PROSITE" id="PS51085"/>
    </source>
</evidence>
<dbReference type="InterPro" id="IPR016208">
    <property type="entry name" value="Ald_Oxase/xanthine_DH-like"/>
</dbReference>
<dbReference type="InterPro" id="IPR036884">
    <property type="entry name" value="2Fe-2S-bd_dom_sf"/>
</dbReference>
<dbReference type="PIRSF" id="PIRSF036557">
    <property type="entry name" value="XdhA_RC"/>
    <property type="match status" value="1"/>
</dbReference>
<dbReference type="InterPro" id="IPR016166">
    <property type="entry name" value="FAD-bd_PCMH"/>
</dbReference>
<dbReference type="InterPro" id="IPR012175">
    <property type="entry name" value="Xanth_DH_ssu_bac"/>
</dbReference>
<dbReference type="EC" id="1.17.1.5" evidence="8"/>
<accession>A0A399EML5</accession>
<dbReference type="AlphaFoldDB" id="A0A399EML5"/>
<evidence type="ECO:0000313" key="9">
    <source>
        <dbReference type="Proteomes" id="UP000265341"/>
    </source>
</evidence>
<dbReference type="CDD" id="cd00207">
    <property type="entry name" value="fer2"/>
    <property type="match status" value="1"/>
</dbReference>
<dbReference type="GO" id="GO:0051537">
    <property type="term" value="F:2 iron, 2 sulfur cluster binding"/>
    <property type="evidence" value="ECO:0007669"/>
    <property type="project" value="InterPro"/>
</dbReference>
<dbReference type="InterPro" id="IPR036318">
    <property type="entry name" value="FAD-bd_PCMH-like_sf"/>
</dbReference>
<dbReference type="InterPro" id="IPR016167">
    <property type="entry name" value="FAD-bd_PCMH_sub1"/>
</dbReference>
<dbReference type="InterPro" id="IPR036010">
    <property type="entry name" value="2Fe-2S_ferredoxin-like_sf"/>
</dbReference>
<dbReference type="GO" id="GO:0005506">
    <property type="term" value="F:iron ion binding"/>
    <property type="evidence" value="ECO:0007669"/>
    <property type="project" value="InterPro"/>
</dbReference>
<dbReference type="PROSITE" id="PS51387">
    <property type="entry name" value="FAD_PCMH"/>
    <property type="match status" value="1"/>
</dbReference>
<keyword evidence="1" id="KW-0285">Flavoprotein</keyword>
<dbReference type="EMBL" id="QWLA01000071">
    <property type="protein sequence ID" value="RIH83702.1"/>
    <property type="molecule type" value="Genomic_DNA"/>
</dbReference>
<dbReference type="Pfam" id="PF03450">
    <property type="entry name" value="CO_deh_flav_C"/>
    <property type="match status" value="1"/>
</dbReference>
<dbReference type="SMART" id="SM01092">
    <property type="entry name" value="CO_deh_flav_C"/>
    <property type="match status" value="1"/>
</dbReference>
<evidence type="ECO:0000259" key="7">
    <source>
        <dbReference type="PROSITE" id="PS51387"/>
    </source>
</evidence>
<evidence type="ECO:0000256" key="1">
    <source>
        <dbReference type="ARBA" id="ARBA00022630"/>
    </source>
</evidence>
<dbReference type="PROSITE" id="PS00197">
    <property type="entry name" value="2FE2S_FER_1"/>
    <property type="match status" value="1"/>
</dbReference>